<name>A0ABP9UN27_9BACT</name>
<organism evidence="3 4">
    <name type="scientific">Haloferula sargassicola</name>
    <dbReference type="NCBI Taxonomy" id="490096"/>
    <lineage>
        <taxon>Bacteria</taxon>
        <taxon>Pseudomonadati</taxon>
        <taxon>Verrucomicrobiota</taxon>
        <taxon>Verrucomicrobiia</taxon>
        <taxon>Verrucomicrobiales</taxon>
        <taxon>Verrucomicrobiaceae</taxon>
        <taxon>Haloferula</taxon>
    </lineage>
</organism>
<feature type="transmembrane region" description="Helical" evidence="2">
    <location>
        <begin position="179"/>
        <end position="197"/>
    </location>
</feature>
<keyword evidence="2" id="KW-0472">Membrane</keyword>
<keyword evidence="4" id="KW-1185">Reference proteome</keyword>
<sequence length="353" mass="38330">MPEEPDQEPTPRRHRPRLSDLAGETLEDDLWNLDDDGAAPQSEIEVQPRKGIGGFPQKSPKTAEPEPEKEPQPAAEAEPAVSLPEDDEESPPPQAAQPAAEKRQRRDFPLRPAEDDLALDDEDEDAGKTAEPAGAESREAVVPDKPQEELPKPEKPAPAAKAEPKSDGPPTPSPKLEKIGLISTAVVLVAIALWWIIGSFANVSTTELGADFPDLPAKGEYARIDEVDTYWRKPVREGDQVDAATAEAAYIPVVLVTLHEQGSGTLRVLFRDSDGDFVGDAISRSFRDGVFEKTGSATAEFAATDGFHEVADFNGYRVGEDRWQAEIFEGPSENASGKSFKSLLVTPLFPKHD</sequence>
<feature type="compositionally biased region" description="Basic and acidic residues" evidence="1">
    <location>
        <begin position="61"/>
        <end position="71"/>
    </location>
</feature>
<evidence type="ECO:0000256" key="2">
    <source>
        <dbReference type="SAM" id="Phobius"/>
    </source>
</evidence>
<comment type="caution">
    <text evidence="3">The sequence shown here is derived from an EMBL/GenBank/DDBJ whole genome shotgun (WGS) entry which is preliminary data.</text>
</comment>
<gene>
    <name evidence="3" type="ORF">Hsar01_02211</name>
</gene>
<accession>A0ABP9UN27</accession>
<evidence type="ECO:0000313" key="3">
    <source>
        <dbReference type="EMBL" id="GAA5482985.1"/>
    </source>
</evidence>
<feature type="compositionally biased region" description="Acidic residues" evidence="1">
    <location>
        <begin position="115"/>
        <end position="125"/>
    </location>
</feature>
<reference evidence="3 4" key="1">
    <citation type="submission" date="2024-02" db="EMBL/GenBank/DDBJ databases">
        <title>Haloferula sargassicola NBRC 104335.</title>
        <authorList>
            <person name="Ichikawa N."/>
            <person name="Katano-Makiyama Y."/>
            <person name="Hidaka K."/>
        </authorList>
    </citation>
    <scope>NUCLEOTIDE SEQUENCE [LARGE SCALE GENOMIC DNA]</scope>
    <source>
        <strain evidence="3 4">NBRC 104335</strain>
    </source>
</reference>
<protein>
    <submittedName>
        <fullName evidence="3">Uncharacterized protein</fullName>
    </submittedName>
</protein>
<keyword evidence="2" id="KW-1133">Transmembrane helix</keyword>
<feature type="compositionally biased region" description="Basic and acidic residues" evidence="1">
    <location>
        <begin position="136"/>
        <end position="155"/>
    </location>
</feature>
<evidence type="ECO:0000256" key="1">
    <source>
        <dbReference type="SAM" id="MobiDB-lite"/>
    </source>
</evidence>
<evidence type="ECO:0000313" key="4">
    <source>
        <dbReference type="Proteomes" id="UP001476282"/>
    </source>
</evidence>
<proteinExistence type="predicted"/>
<feature type="compositionally biased region" description="Acidic residues" evidence="1">
    <location>
        <begin position="25"/>
        <end position="37"/>
    </location>
</feature>
<feature type="compositionally biased region" description="Basic and acidic residues" evidence="1">
    <location>
        <begin position="100"/>
        <end position="114"/>
    </location>
</feature>
<dbReference type="Proteomes" id="UP001476282">
    <property type="component" value="Unassembled WGS sequence"/>
</dbReference>
<feature type="region of interest" description="Disordered" evidence="1">
    <location>
        <begin position="1"/>
        <end position="175"/>
    </location>
</feature>
<keyword evidence="2" id="KW-0812">Transmembrane</keyword>
<dbReference type="RefSeq" id="WP_353567110.1">
    <property type="nucleotide sequence ID" value="NZ_BAABRI010000011.1"/>
</dbReference>
<dbReference type="EMBL" id="BAABRI010000011">
    <property type="protein sequence ID" value="GAA5482985.1"/>
    <property type="molecule type" value="Genomic_DNA"/>
</dbReference>